<feature type="domain" description="ABC transmembrane type-1" evidence="10">
    <location>
        <begin position="72"/>
        <end position="354"/>
    </location>
</feature>
<dbReference type="PANTHER" id="PTHR43394">
    <property type="entry name" value="ATP-DEPENDENT PERMEASE MDL1, MITOCHONDRIAL"/>
    <property type="match status" value="1"/>
</dbReference>
<evidence type="ECO:0000256" key="3">
    <source>
        <dbReference type="ARBA" id="ARBA00022741"/>
    </source>
</evidence>
<dbReference type="InterPro" id="IPR003439">
    <property type="entry name" value="ABC_transporter-like_ATP-bd"/>
</dbReference>
<comment type="subcellular location">
    <subcellularLocation>
        <location evidence="1">Cell membrane</location>
        <topology evidence="1">Multi-pass membrane protein</topology>
    </subcellularLocation>
</comment>
<feature type="transmembrane region" description="Helical" evidence="8">
    <location>
        <begin position="112"/>
        <end position="137"/>
    </location>
</feature>
<reference evidence="11" key="1">
    <citation type="submission" date="2021-01" db="EMBL/GenBank/DDBJ databases">
        <title>Whole genome shotgun sequence of Planobispora rosea NBRC 15558.</title>
        <authorList>
            <person name="Komaki H."/>
            <person name="Tamura T."/>
        </authorList>
    </citation>
    <scope>NUCLEOTIDE SEQUENCE</scope>
    <source>
        <strain evidence="11">NBRC 15558</strain>
    </source>
</reference>
<dbReference type="PANTHER" id="PTHR43394:SF1">
    <property type="entry name" value="ATP-BINDING CASSETTE SUB-FAMILY B MEMBER 10, MITOCHONDRIAL"/>
    <property type="match status" value="1"/>
</dbReference>
<dbReference type="GO" id="GO:0005524">
    <property type="term" value="F:ATP binding"/>
    <property type="evidence" value="ECO:0007669"/>
    <property type="project" value="UniProtKB-KW"/>
</dbReference>
<comment type="caution">
    <text evidence="11">The sequence shown here is derived from an EMBL/GenBank/DDBJ whole genome shotgun (WGS) entry which is preliminary data.</text>
</comment>
<keyword evidence="12" id="KW-1185">Reference proteome</keyword>
<evidence type="ECO:0000313" key="11">
    <source>
        <dbReference type="EMBL" id="GIH81973.1"/>
    </source>
</evidence>
<dbReference type="Pfam" id="PF00664">
    <property type="entry name" value="ABC_membrane"/>
    <property type="match status" value="1"/>
</dbReference>
<dbReference type="Proteomes" id="UP000655044">
    <property type="component" value="Unassembled WGS sequence"/>
</dbReference>
<dbReference type="Pfam" id="PF00005">
    <property type="entry name" value="ABC_tran"/>
    <property type="match status" value="1"/>
</dbReference>
<feature type="region of interest" description="Disordered" evidence="7">
    <location>
        <begin position="1"/>
        <end position="46"/>
    </location>
</feature>
<evidence type="ECO:0000256" key="2">
    <source>
        <dbReference type="ARBA" id="ARBA00022692"/>
    </source>
</evidence>
<protein>
    <submittedName>
        <fullName evidence="11">Multidrug ABC transporter permease</fullName>
    </submittedName>
</protein>
<sequence length="665" mass="68497">MSTTDERRPGGRQTGEPGTGEPGPGRTQGRESGAGLSGNREEQDRELLPVATAAQVRAAVRGLARPHRAAAAGGFAVMIAATAIGLLTAPVLGRIIDLVHRGEPAAAITAPVTWLVAIALVQGVLTASGVSLIARLGEGMLATLRERFVERALRLPLERVELAGSGDLTSRVTNDVSLITNTVRDALPALARSLLTLGLTLVGMAILDWRFLLVALLAVPFQIHTVRWYTRRAVPLYAAQRVAVGEQQQQLLGTVGGAATVRAFRLTGEHVGLVETRSRTAVELALRGIRLMTRFYSRLNLAEFVGLSAVLATGFLLVRDGDVSIGTASAAALYFHSLFTPINIVLGLADDVQAATAGFARLVGVAGVTDGAPETDRAPGPDRVPPRVPDPGACAAPAIRVSGVGYAYRAGHPVLHGVDLDIAAGERVALVGASGAGKTTLAKLIAGIHRPGSGSITVGGTQPPGSDGDTGMSGPEAGPSRPSGEPGRPERGASPAGPAVALVTQEVYVFTGPLADDLRLARPEAADAELRAALARVGALEWARALPDGLQTVVGESGHRLTAAQAQQLALARLVLADPPAVVLDEATAEAGSAGARALEAAATAAIEGRTALVVAHRLTQAAAADRIVVLDGGRVAESGTHDELVRAGGHYAKLWEAWSDTRPT</sequence>
<organism evidence="11 12">
    <name type="scientific">Planobispora rosea</name>
    <dbReference type="NCBI Taxonomy" id="35762"/>
    <lineage>
        <taxon>Bacteria</taxon>
        <taxon>Bacillati</taxon>
        <taxon>Actinomycetota</taxon>
        <taxon>Actinomycetes</taxon>
        <taxon>Streptosporangiales</taxon>
        <taxon>Streptosporangiaceae</taxon>
        <taxon>Planobispora</taxon>
    </lineage>
</organism>
<dbReference type="InterPro" id="IPR027417">
    <property type="entry name" value="P-loop_NTPase"/>
</dbReference>
<dbReference type="RefSeq" id="WP_189242283.1">
    <property type="nucleotide sequence ID" value="NZ_BMQP01000012.1"/>
</dbReference>
<evidence type="ECO:0000256" key="5">
    <source>
        <dbReference type="ARBA" id="ARBA00022989"/>
    </source>
</evidence>
<dbReference type="Gene3D" id="1.20.1560.10">
    <property type="entry name" value="ABC transporter type 1, transmembrane domain"/>
    <property type="match status" value="1"/>
</dbReference>
<name>A0A8J3S1K2_PLARO</name>
<dbReference type="PROSITE" id="PS50893">
    <property type="entry name" value="ABC_TRANSPORTER_2"/>
    <property type="match status" value="1"/>
</dbReference>
<proteinExistence type="predicted"/>
<dbReference type="SUPFAM" id="SSF52540">
    <property type="entry name" value="P-loop containing nucleoside triphosphate hydrolases"/>
    <property type="match status" value="1"/>
</dbReference>
<dbReference type="InterPro" id="IPR011527">
    <property type="entry name" value="ABC1_TM_dom"/>
</dbReference>
<dbReference type="CDD" id="cd07346">
    <property type="entry name" value="ABC_6TM_exporters"/>
    <property type="match status" value="1"/>
</dbReference>
<evidence type="ECO:0000256" key="7">
    <source>
        <dbReference type="SAM" id="MobiDB-lite"/>
    </source>
</evidence>
<dbReference type="GO" id="GO:0016887">
    <property type="term" value="F:ATP hydrolysis activity"/>
    <property type="evidence" value="ECO:0007669"/>
    <property type="project" value="InterPro"/>
</dbReference>
<feature type="transmembrane region" description="Helical" evidence="8">
    <location>
        <begin position="189"/>
        <end position="206"/>
    </location>
</feature>
<dbReference type="AlphaFoldDB" id="A0A8J3S1K2"/>
<dbReference type="GO" id="GO:0015421">
    <property type="term" value="F:ABC-type oligopeptide transporter activity"/>
    <property type="evidence" value="ECO:0007669"/>
    <property type="project" value="TreeGrafter"/>
</dbReference>
<dbReference type="SUPFAM" id="SSF90123">
    <property type="entry name" value="ABC transporter transmembrane region"/>
    <property type="match status" value="1"/>
</dbReference>
<evidence type="ECO:0000259" key="9">
    <source>
        <dbReference type="PROSITE" id="PS50893"/>
    </source>
</evidence>
<evidence type="ECO:0000259" key="10">
    <source>
        <dbReference type="PROSITE" id="PS50929"/>
    </source>
</evidence>
<dbReference type="EMBL" id="BOOI01000002">
    <property type="protein sequence ID" value="GIH81973.1"/>
    <property type="molecule type" value="Genomic_DNA"/>
</dbReference>
<dbReference type="InterPro" id="IPR039421">
    <property type="entry name" value="Type_1_exporter"/>
</dbReference>
<accession>A0A8J3S1K2</accession>
<evidence type="ECO:0000313" key="12">
    <source>
        <dbReference type="Proteomes" id="UP000655044"/>
    </source>
</evidence>
<evidence type="ECO:0000256" key="6">
    <source>
        <dbReference type="ARBA" id="ARBA00023136"/>
    </source>
</evidence>
<feature type="region of interest" description="Disordered" evidence="7">
    <location>
        <begin position="370"/>
        <end position="389"/>
    </location>
</feature>
<feature type="compositionally biased region" description="Low complexity" evidence="7">
    <location>
        <begin position="473"/>
        <end position="486"/>
    </location>
</feature>
<evidence type="ECO:0000256" key="4">
    <source>
        <dbReference type="ARBA" id="ARBA00022840"/>
    </source>
</evidence>
<evidence type="ECO:0000256" key="1">
    <source>
        <dbReference type="ARBA" id="ARBA00004651"/>
    </source>
</evidence>
<gene>
    <name evidence="11" type="ORF">Pro02_03810</name>
</gene>
<keyword evidence="2 8" id="KW-0812">Transmembrane</keyword>
<dbReference type="GO" id="GO:0005886">
    <property type="term" value="C:plasma membrane"/>
    <property type="evidence" value="ECO:0007669"/>
    <property type="project" value="UniProtKB-SubCell"/>
</dbReference>
<evidence type="ECO:0000256" key="8">
    <source>
        <dbReference type="SAM" id="Phobius"/>
    </source>
</evidence>
<feature type="region of interest" description="Disordered" evidence="7">
    <location>
        <begin position="452"/>
        <end position="497"/>
    </location>
</feature>
<dbReference type="SMART" id="SM00382">
    <property type="entry name" value="AAA"/>
    <property type="match status" value="1"/>
</dbReference>
<feature type="transmembrane region" description="Helical" evidence="8">
    <location>
        <begin position="69"/>
        <end position="92"/>
    </location>
</feature>
<feature type="compositionally biased region" description="Polar residues" evidence="7">
    <location>
        <begin position="454"/>
        <end position="464"/>
    </location>
</feature>
<dbReference type="InterPro" id="IPR003593">
    <property type="entry name" value="AAA+_ATPase"/>
</dbReference>
<keyword evidence="4" id="KW-0067">ATP-binding</keyword>
<keyword evidence="3" id="KW-0547">Nucleotide-binding</keyword>
<keyword evidence="6 8" id="KW-0472">Membrane</keyword>
<feature type="domain" description="ABC transporter" evidence="9">
    <location>
        <begin position="399"/>
        <end position="658"/>
    </location>
</feature>
<dbReference type="PROSITE" id="PS50929">
    <property type="entry name" value="ABC_TM1F"/>
    <property type="match status" value="1"/>
</dbReference>
<dbReference type="Gene3D" id="3.40.50.300">
    <property type="entry name" value="P-loop containing nucleotide triphosphate hydrolases"/>
    <property type="match status" value="1"/>
</dbReference>
<dbReference type="InterPro" id="IPR036640">
    <property type="entry name" value="ABC1_TM_sf"/>
</dbReference>
<keyword evidence="5 8" id="KW-1133">Transmembrane helix</keyword>